<dbReference type="PANTHER" id="PTHR43601:SF3">
    <property type="entry name" value="THIOREDOXIN, MITOCHONDRIAL"/>
    <property type="match status" value="1"/>
</dbReference>
<dbReference type="CDD" id="cd02947">
    <property type="entry name" value="TRX_family"/>
    <property type="match status" value="1"/>
</dbReference>
<evidence type="ECO:0000313" key="6">
    <source>
        <dbReference type="Proteomes" id="UP000319817"/>
    </source>
</evidence>
<keyword evidence="6" id="KW-1185">Reference proteome</keyword>
<keyword evidence="3" id="KW-0472">Membrane</keyword>
<evidence type="ECO:0000256" key="3">
    <source>
        <dbReference type="SAM" id="Phobius"/>
    </source>
</evidence>
<sequence>MAYKSFLSERGLGGRLFSSSLITMTVICAAIFCMQAGCRSSDVSNAALADAEMPMPDQNAPEAVASERPSYAQSNDGPTNADNKNIQLASARLNQSSDEANRVAPSSKLVTLRTLGAEDNFQQIVSDAPGVVLVDFYADWCGPCRKQGKVLHGLESFAAQNNAQIIKVDVDQHKAIAKQFAVASLPTLVVIKNGKVVDQKVGLTSESRLRSMLQ</sequence>
<dbReference type="EMBL" id="CP036526">
    <property type="protein sequence ID" value="QDT08129.1"/>
    <property type="molecule type" value="Genomic_DNA"/>
</dbReference>
<dbReference type="PRINTS" id="PR00421">
    <property type="entry name" value="THIOREDOXIN"/>
</dbReference>
<proteinExistence type="predicted"/>
<feature type="domain" description="Thioredoxin" evidence="4">
    <location>
        <begin position="98"/>
        <end position="214"/>
    </location>
</feature>
<dbReference type="GO" id="GO:0045454">
    <property type="term" value="P:cell redox homeostasis"/>
    <property type="evidence" value="ECO:0007669"/>
    <property type="project" value="TreeGrafter"/>
</dbReference>
<dbReference type="InterPro" id="IPR036249">
    <property type="entry name" value="Thioredoxin-like_sf"/>
</dbReference>
<dbReference type="Gene3D" id="3.40.30.10">
    <property type="entry name" value="Glutaredoxin"/>
    <property type="match status" value="1"/>
</dbReference>
<dbReference type="InterPro" id="IPR017937">
    <property type="entry name" value="Thioredoxin_CS"/>
</dbReference>
<dbReference type="PANTHER" id="PTHR43601">
    <property type="entry name" value="THIOREDOXIN, MITOCHONDRIAL"/>
    <property type="match status" value="1"/>
</dbReference>
<evidence type="ECO:0000259" key="4">
    <source>
        <dbReference type="PROSITE" id="PS51352"/>
    </source>
</evidence>
<dbReference type="AlphaFoldDB" id="A0A517NM17"/>
<dbReference type="PROSITE" id="PS51352">
    <property type="entry name" value="THIOREDOXIN_2"/>
    <property type="match status" value="1"/>
</dbReference>
<keyword evidence="3" id="KW-1133">Transmembrane helix</keyword>
<organism evidence="5 6">
    <name type="scientific">Stieleria marina</name>
    <dbReference type="NCBI Taxonomy" id="1930275"/>
    <lineage>
        <taxon>Bacteria</taxon>
        <taxon>Pseudomonadati</taxon>
        <taxon>Planctomycetota</taxon>
        <taxon>Planctomycetia</taxon>
        <taxon>Pirellulales</taxon>
        <taxon>Pirellulaceae</taxon>
        <taxon>Stieleria</taxon>
    </lineage>
</organism>
<feature type="transmembrane region" description="Helical" evidence="3">
    <location>
        <begin position="12"/>
        <end position="32"/>
    </location>
</feature>
<feature type="compositionally biased region" description="Polar residues" evidence="2">
    <location>
        <begin position="71"/>
        <end position="83"/>
    </location>
</feature>
<dbReference type="RefSeq" id="WP_145415723.1">
    <property type="nucleotide sequence ID" value="NZ_CP036526.1"/>
</dbReference>
<protein>
    <submittedName>
        <fullName evidence="5">Thioredoxin</fullName>
    </submittedName>
</protein>
<evidence type="ECO:0000256" key="1">
    <source>
        <dbReference type="ARBA" id="ARBA00023284"/>
    </source>
</evidence>
<dbReference type="PROSITE" id="PS00194">
    <property type="entry name" value="THIOREDOXIN_1"/>
    <property type="match status" value="1"/>
</dbReference>
<dbReference type="SUPFAM" id="SSF52833">
    <property type="entry name" value="Thioredoxin-like"/>
    <property type="match status" value="1"/>
</dbReference>
<feature type="region of interest" description="Disordered" evidence="2">
    <location>
        <begin position="56"/>
        <end position="83"/>
    </location>
</feature>
<dbReference type="OrthoDB" id="7629852at2"/>
<reference evidence="5 6" key="1">
    <citation type="submission" date="2019-02" db="EMBL/GenBank/DDBJ databases">
        <title>Deep-cultivation of Planctomycetes and their phenomic and genomic characterization uncovers novel biology.</title>
        <authorList>
            <person name="Wiegand S."/>
            <person name="Jogler M."/>
            <person name="Boedeker C."/>
            <person name="Pinto D."/>
            <person name="Vollmers J."/>
            <person name="Rivas-Marin E."/>
            <person name="Kohn T."/>
            <person name="Peeters S.H."/>
            <person name="Heuer A."/>
            <person name="Rast P."/>
            <person name="Oberbeckmann S."/>
            <person name="Bunk B."/>
            <person name="Jeske O."/>
            <person name="Meyerdierks A."/>
            <person name="Storesund J.E."/>
            <person name="Kallscheuer N."/>
            <person name="Luecker S."/>
            <person name="Lage O.M."/>
            <person name="Pohl T."/>
            <person name="Merkel B.J."/>
            <person name="Hornburger P."/>
            <person name="Mueller R.-W."/>
            <person name="Bruemmer F."/>
            <person name="Labrenz M."/>
            <person name="Spormann A.M."/>
            <person name="Op den Camp H."/>
            <person name="Overmann J."/>
            <person name="Amann R."/>
            <person name="Jetten M.S.M."/>
            <person name="Mascher T."/>
            <person name="Medema M.H."/>
            <person name="Devos D.P."/>
            <person name="Kaster A.-K."/>
            <person name="Ovreas L."/>
            <person name="Rohde M."/>
            <person name="Galperin M.Y."/>
            <person name="Jogler C."/>
        </authorList>
    </citation>
    <scope>NUCLEOTIDE SEQUENCE [LARGE SCALE GENOMIC DNA]</scope>
    <source>
        <strain evidence="5 6">K23_9</strain>
    </source>
</reference>
<dbReference type="Proteomes" id="UP000319817">
    <property type="component" value="Chromosome"/>
</dbReference>
<gene>
    <name evidence="5" type="primary">trxA_1</name>
    <name evidence="5" type="ORF">K239x_00610</name>
</gene>
<dbReference type="Pfam" id="PF00085">
    <property type="entry name" value="Thioredoxin"/>
    <property type="match status" value="1"/>
</dbReference>
<keyword evidence="1" id="KW-0676">Redox-active center</keyword>
<accession>A0A517NM17</accession>
<evidence type="ECO:0000256" key="2">
    <source>
        <dbReference type="SAM" id="MobiDB-lite"/>
    </source>
</evidence>
<keyword evidence="3" id="KW-0812">Transmembrane</keyword>
<dbReference type="InterPro" id="IPR013766">
    <property type="entry name" value="Thioredoxin_domain"/>
</dbReference>
<name>A0A517NM17_9BACT</name>
<evidence type="ECO:0000313" key="5">
    <source>
        <dbReference type="EMBL" id="QDT08129.1"/>
    </source>
</evidence>